<dbReference type="RefSeq" id="WP_377178738.1">
    <property type="nucleotide sequence ID" value="NZ_JBHUJB010000078.1"/>
</dbReference>
<evidence type="ECO:0000313" key="2">
    <source>
        <dbReference type="Proteomes" id="UP001597389"/>
    </source>
</evidence>
<dbReference type="Proteomes" id="UP001597389">
    <property type="component" value="Unassembled WGS sequence"/>
</dbReference>
<dbReference type="EMBL" id="JBHUJB010000078">
    <property type="protein sequence ID" value="MFD2160367.1"/>
    <property type="molecule type" value="Genomic_DNA"/>
</dbReference>
<name>A0ABW4ZEW1_9BACT</name>
<sequence length="149" mass="17941">MPHTHTLSLEPYRDIKYVGTVSDFIISDKPLREEFKISDPCTLISDRPIEYNLRILRWFMLEEICEELYGRLPLYVCSYCGDFDCGYHSVEIQEQDDLVIWSDFRWNQSTYDDISEQTDSQKYFTRKFDREQYMKVFRDQKNTLETALA</sequence>
<organism evidence="1 2">
    <name type="scientific">Rubritalea tangerina</name>
    <dbReference type="NCBI Taxonomy" id="430798"/>
    <lineage>
        <taxon>Bacteria</taxon>
        <taxon>Pseudomonadati</taxon>
        <taxon>Verrucomicrobiota</taxon>
        <taxon>Verrucomicrobiia</taxon>
        <taxon>Verrucomicrobiales</taxon>
        <taxon>Rubritaleaceae</taxon>
        <taxon>Rubritalea</taxon>
    </lineage>
</organism>
<evidence type="ECO:0000313" key="1">
    <source>
        <dbReference type="EMBL" id="MFD2160367.1"/>
    </source>
</evidence>
<comment type="caution">
    <text evidence="1">The sequence shown here is derived from an EMBL/GenBank/DDBJ whole genome shotgun (WGS) entry which is preliminary data.</text>
</comment>
<accession>A0ABW4ZEW1</accession>
<protein>
    <recommendedName>
        <fullName evidence="3">Oxidoreductase</fullName>
    </recommendedName>
</protein>
<proteinExistence type="predicted"/>
<evidence type="ECO:0008006" key="3">
    <source>
        <dbReference type="Google" id="ProtNLM"/>
    </source>
</evidence>
<gene>
    <name evidence="1" type="ORF">ACFSW8_15800</name>
</gene>
<reference evidence="2" key="1">
    <citation type="journal article" date="2019" name="Int. J. Syst. Evol. Microbiol.">
        <title>The Global Catalogue of Microorganisms (GCM) 10K type strain sequencing project: providing services to taxonomists for standard genome sequencing and annotation.</title>
        <authorList>
            <consortium name="The Broad Institute Genomics Platform"/>
            <consortium name="The Broad Institute Genome Sequencing Center for Infectious Disease"/>
            <person name="Wu L."/>
            <person name="Ma J."/>
        </authorList>
    </citation>
    <scope>NUCLEOTIDE SEQUENCE [LARGE SCALE GENOMIC DNA]</scope>
    <source>
        <strain evidence="2">CCUG 57942</strain>
    </source>
</reference>
<keyword evidence="2" id="KW-1185">Reference proteome</keyword>